<organism evidence="3 4">
    <name type="scientific">Babesia bovis</name>
    <dbReference type="NCBI Taxonomy" id="5865"/>
    <lineage>
        <taxon>Eukaryota</taxon>
        <taxon>Sar</taxon>
        <taxon>Alveolata</taxon>
        <taxon>Apicomplexa</taxon>
        <taxon>Aconoidasida</taxon>
        <taxon>Piroplasmida</taxon>
        <taxon>Babesiidae</taxon>
        <taxon>Babesia</taxon>
    </lineage>
</organism>
<gene>
    <name evidence="3" type="ORF">BBOV_III011700</name>
</gene>
<feature type="compositionally biased region" description="Acidic residues" evidence="2">
    <location>
        <begin position="231"/>
        <end position="254"/>
    </location>
</feature>
<dbReference type="VEuPathDB" id="PiroplasmaDB:BBOV_III011700"/>
<dbReference type="AlphaFoldDB" id="A7AQ88"/>
<reference evidence="4" key="2">
    <citation type="journal article" date="2020" name="Data Brief">
        <title>Transcriptome dataset of Babesia bovis life stages within vertebrate and invertebrate hosts.</title>
        <authorList>
            <person name="Ueti M.W."/>
            <person name="Johnson W.C."/>
            <person name="Kappmeyer L.S."/>
            <person name="Herndon D.R."/>
            <person name="Mousel M.R."/>
            <person name="Reif K.E."/>
            <person name="Taus N.S."/>
            <person name="Ifeonu O.O."/>
            <person name="Silva J.C."/>
            <person name="Suarez C.E."/>
            <person name="Brayton K.A."/>
        </authorList>
    </citation>
    <scope>NUCLEOTIDE SEQUENCE [LARGE SCALE GENOMIC DNA]</scope>
</reference>
<dbReference type="KEGG" id="bbo:BBOV_III011700"/>
<dbReference type="GeneID" id="5480550"/>
<feature type="coiled-coil region" evidence="1">
    <location>
        <begin position="142"/>
        <end position="211"/>
    </location>
</feature>
<dbReference type="EMBL" id="AAXT01000001">
    <property type="protein sequence ID" value="EDO08722.1"/>
    <property type="molecule type" value="Genomic_DNA"/>
</dbReference>
<evidence type="ECO:0000313" key="3">
    <source>
        <dbReference type="EMBL" id="EDO08722.1"/>
    </source>
</evidence>
<reference evidence="4" key="3">
    <citation type="journal article" date="2021" name="Int. J. Parasitol.">
        <title>Comparative analysis of gene expression between Babesia bovis blood stages and kinetes allowed by improved genome annotation.</title>
        <authorList>
            <person name="Ueti M.W."/>
            <person name="Johnson W.C."/>
            <person name="Kappmeyer L.S."/>
            <person name="Herndon D.R."/>
            <person name="Mousel M.R."/>
            <person name="Reif K.E."/>
            <person name="Taus N.S."/>
            <person name="Ifeonu O.O."/>
            <person name="Silva J.C."/>
            <person name="Suarez C.E."/>
            <person name="Brayton K.A."/>
        </authorList>
    </citation>
    <scope>NUCLEOTIDE SEQUENCE [LARGE SCALE GENOMIC DNA]</scope>
</reference>
<dbReference type="RefSeq" id="XP_001612290.1">
    <property type="nucleotide sequence ID" value="XM_001612240.1"/>
</dbReference>
<dbReference type="Proteomes" id="UP000002173">
    <property type="component" value="Unassembled WGS sequence"/>
</dbReference>
<protein>
    <submittedName>
        <fullName evidence="3">Uncharacterized protein</fullName>
    </submittedName>
</protein>
<sequence>MWYILAFVTVVAGLPTTPISKPDLTAVEHDQELLIHDLQRSRAAAVELKDKLDKIEASKNRSDSVLNISNLVADITDPPVEASHGAKYTPPIIILLPEAPSEREKWEYAITLRCLGQPNFSPFDNIHNSKMLEIATIKGRTVSEIQKEIRQTEAELEQTRKELNTMVSTLADTHDGSYSDRTKKLHLSHNIKLVKHEISVLETKLERLHKRLNATMLFSKTGHRDKAGHGDDEEPKNDDEGEEDDTTNDEDENESSPSDESNEYDEEE</sequence>
<evidence type="ECO:0000256" key="1">
    <source>
        <dbReference type="SAM" id="Coils"/>
    </source>
</evidence>
<keyword evidence="1" id="KW-0175">Coiled coil</keyword>
<comment type="caution">
    <text evidence="3">The sequence shown here is derived from an EMBL/GenBank/DDBJ whole genome shotgun (WGS) entry which is preliminary data.</text>
</comment>
<dbReference type="eggNOG" id="ENOG502SWA4">
    <property type="taxonomic scope" value="Eukaryota"/>
</dbReference>
<feature type="region of interest" description="Disordered" evidence="2">
    <location>
        <begin position="219"/>
        <end position="268"/>
    </location>
</feature>
<keyword evidence="4" id="KW-1185">Reference proteome</keyword>
<reference evidence="3 4" key="1">
    <citation type="journal article" date="2007" name="PLoS Pathog.">
        <title>Genome sequence of Babesia bovis and comparative analysis of apicomplexan hemoprotozoa.</title>
        <authorList>
            <person name="Brayton K.A."/>
            <person name="Lau A.O.T."/>
            <person name="Herndon D.R."/>
            <person name="Hannick L."/>
            <person name="Kappmeyer L.S."/>
            <person name="Berens S.J."/>
            <person name="Bidwell S.L."/>
            <person name="Brown W.C."/>
            <person name="Crabtree J."/>
            <person name="Fadrosh D."/>
            <person name="Feldblum T."/>
            <person name="Forberger H.A."/>
            <person name="Haas B.J."/>
            <person name="Howell J.M."/>
            <person name="Khouri H."/>
            <person name="Koo H."/>
            <person name="Mann D.J."/>
            <person name="Norimine J."/>
            <person name="Paulsen I.T."/>
            <person name="Radune D."/>
            <person name="Ren Q."/>
            <person name="Smith R.K. Jr."/>
            <person name="Suarez C.E."/>
            <person name="White O."/>
            <person name="Wortman J.R."/>
            <person name="Knowles D.P. Jr."/>
            <person name="McElwain T.F."/>
            <person name="Nene V.M."/>
        </authorList>
    </citation>
    <scope>NUCLEOTIDE SEQUENCE [LARGE SCALE GENOMIC DNA]</scope>
    <source>
        <strain evidence="3">T2Bo</strain>
    </source>
</reference>
<dbReference type="InParanoid" id="A7AQ88"/>
<dbReference type="OMA" id="IHVMEVK"/>
<evidence type="ECO:0000256" key="2">
    <source>
        <dbReference type="SAM" id="MobiDB-lite"/>
    </source>
</evidence>
<name>A7AQ88_BABBO</name>
<evidence type="ECO:0000313" key="4">
    <source>
        <dbReference type="Proteomes" id="UP000002173"/>
    </source>
</evidence>
<accession>A7AQ88</accession>
<proteinExistence type="predicted"/>